<accession>A0A5N6LNI4</accession>
<evidence type="ECO:0000259" key="1">
    <source>
        <dbReference type="PROSITE" id="PS50878"/>
    </source>
</evidence>
<dbReference type="PROSITE" id="PS50878">
    <property type="entry name" value="RT_POL"/>
    <property type="match status" value="1"/>
</dbReference>
<organism evidence="2 3">
    <name type="scientific">Mikania micrantha</name>
    <name type="common">bitter vine</name>
    <dbReference type="NCBI Taxonomy" id="192012"/>
    <lineage>
        <taxon>Eukaryota</taxon>
        <taxon>Viridiplantae</taxon>
        <taxon>Streptophyta</taxon>
        <taxon>Embryophyta</taxon>
        <taxon>Tracheophyta</taxon>
        <taxon>Spermatophyta</taxon>
        <taxon>Magnoliopsida</taxon>
        <taxon>eudicotyledons</taxon>
        <taxon>Gunneridae</taxon>
        <taxon>Pentapetalae</taxon>
        <taxon>asterids</taxon>
        <taxon>campanulids</taxon>
        <taxon>Asterales</taxon>
        <taxon>Asteraceae</taxon>
        <taxon>Asteroideae</taxon>
        <taxon>Heliantheae alliance</taxon>
        <taxon>Eupatorieae</taxon>
        <taxon>Mikania</taxon>
    </lineage>
</organism>
<dbReference type="AlphaFoldDB" id="A0A5N6LNI4"/>
<protein>
    <recommendedName>
        <fullName evidence="1">Reverse transcriptase domain-containing protein</fullName>
    </recommendedName>
</protein>
<dbReference type="Gene3D" id="3.30.70.270">
    <property type="match status" value="1"/>
</dbReference>
<dbReference type="InterPro" id="IPR053134">
    <property type="entry name" value="RNA-dir_DNA_polymerase"/>
</dbReference>
<gene>
    <name evidence="2" type="ORF">E3N88_40448</name>
</gene>
<name>A0A5N6LNI4_9ASTR</name>
<dbReference type="Pfam" id="PF00078">
    <property type="entry name" value="RVT_1"/>
    <property type="match status" value="1"/>
</dbReference>
<dbReference type="SUPFAM" id="SSF56672">
    <property type="entry name" value="DNA/RNA polymerases"/>
    <property type="match status" value="1"/>
</dbReference>
<dbReference type="CDD" id="cd01647">
    <property type="entry name" value="RT_LTR"/>
    <property type="match status" value="1"/>
</dbReference>
<evidence type="ECO:0000313" key="2">
    <source>
        <dbReference type="EMBL" id="KAD2393471.1"/>
    </source>
</evidence>
<dbReference type="OrthoDB" id="2431547at2759"/>
<feature type="domain" description="Reverse transcriptase" evidence="1">
    <location>
        <begin position="1"/>
        <end position="264"/>
    </location>
</feature>
<dbReference type="InterPro" id="IPR043128">
    <property type="entry name" value="Rev_trsase/Diguanyl_cyclase"/>
</dbReference>
<comment type="caution">
    <text evidence="2">The sequence shown here is derived from an EMBL/GenBank/DDBJ whole genome shotgun (WGS) entry which is preliminary data.</text>
</comment>
<dbReference type="InterPro" id="IPR043502">
    <property type="entry name" value="DNA/RNA_pol_sf"/>
</dbReference>
<dbReference type="InterPro" id="IPR000477">
    <property type="entry name" value="RT_dom"/>
</dbReference>
<keyword evidence="3" id="KW-1185">Reference proteome</keyword>
<reference evidence="2 3" key="1">
    <citation type="submission" date="2019-05" db="EMBL/GenBank/DDBJ databases">
        <title>Mikania micrantha, genome provides insights into the molecular mechanism of rapid growth.</title>
        <authorList>
            <person name="Liu B."/>
        </authorList>
    </citation>
    <scope>NUCLEOTIDE SEQUENCE [LARGE SCALE GENOMIC DNA]</scope>
    <source>
        <strain evidence="2">NLD-2019</strain>
        <tissue evidence="2">Leaf</tissue>
    </source>
</reference>
<dbReference type="Pfam" id="PF08284">
    <property type="entry name" value="RVP_2"/>
    <property type="match status" value="1"/>
</dbReference>
<sequence>MKLTTQFVTPFGVQIANVDIIRCSRICKDITLQMSDLKLTQDYYPFSIGGADVVLGIQWLSLFNTIQAKWNEMFLIFTIEGKKYKLQGVSSGPQKSATFQHLAFEPETYPSIPIPVHSLIHEFEEITIRNKYPIPTIDELLDELNGATVFSKLDLRSGYYQIRVDIEKTAFRSHFGHYEFKVMPFGLTNAPSTSQAIMNDLFRPYLRHFIMVFFDDILVYSPSMQQHLNHLQTALELLKQNHFYAKITKCCFGQSQVLFLGHIVSSAGVQVDQDKVFAIQS</sequence>
<dbReference type="Gene3D" id="3.10.10.10">
    <property type="entry name" value="HIV Type 1 Reverse Transcriptase, subunit A, domain 1"/>
    <property type="match status" value="1"/>
</dbReference>
<proteinExistence type="predicted"/>
<evidence type="ECO:0000313" key="3">
    <source>
        <dbReference type="Proteomes" id="UP000326396"/>
    </source>
</evidence>
<dbReference type="PANTHER" id="PTHR24559">
    <property type="entry name" value="TRANSPOSON TY3-I GAG-POL POLYPROTEIN"/>
    <property type="match status" value="1"/>
</dbReference>
<dbReference type="EMBL" id="SZYD01000019">
    <property type="protein sequence ID" value="KAD2393471.1"/>
    <property type="molecule type" value="Genomic_DNA"/>
</dbReference>
<dbReference type="PANTHER" id="PTHR24559:SF444">
    <property type="entry name" value="REVERSE TRANSCRIPTASE DOMAIN-CONTAINING PROTEIN"/>
    <property type="match status" value="1"/>
</dbReference>
<dbReference type="Proteomes" id="UP000326396">
    <property type="component" value="Linkage Group LG9"/>
</dbReference>